<proteinExistence type="predicted"/>
<dbReference type="InterPro" id="IPR043519">
    <property type="entry name" value="NT_sf"/>
</dbReference>
<accession>A0A9X3SF27</accession>
<dbReference type="Gene3D" id="3.30.460.10">
    <property type="entry name" value="Beta Polymerase, domain 2"/>
    <property type="match status" value="1"/>
</dbReference>
<comment type="caution">
    <text evidence="2">The sequence shown here is derived from an EMBL/GenBank/DDBJ whole genome shotgun (WGS) entry which is preliminary data.</text>
</comment>
<sequence>MPLSDDSEFRDHIAQALAGLPGVQAVALGGSRAAGTHRPDSDWDFALYYRHRFDPADLRALGWPGEVFDIGAWGGGVFNGGAWLTVEGRHVDVHYRDLDDVEYRIAEAAKGRFDVEHLAFHRAGVPTYIVAAELAGAEVLRGDLPRPRYPDELARLAPRRWWQAAQLELAYARTAYAERGQLAPTVGAVATAAAQCAHAVMAARRRWVTNEKRLLEAAGLRHIDEVCAHLDSEPPTLMAAVDAAAELLGRAVEEAVDA</sequence>
<gene>
    <name evidence="2" type="ORF">LG943_14710</name>
</gene>
<evidence type="ECO:0000313" key="2">
    <source>
        <dbReference type="EMBL" id="MDA0565557.1"/>
    </source>
</evidence>
<dbReference type="RefSeq" id="WP_270072833.1">
    <property type="nucleotide sequence ID" value="NZ_JAJAQC010000024.1"/>
</dbReference>
<reference evidence="2" key="1">
    <citation type="submission" date="2021-10" db="EMBL/GenBank/DDBJ databases">
        <title>Streptomonospora sp. nov., isolated from mangrove soil.</title>
        <authorList>
            <person name="Chen X."/>
            <person name="Ge X."/>
            <person name="Liu W."/>
        </authorList>
    </citation>
    <scope>NUCLEOTIDE SEQUENCE</scope>
    <source>
        <strain evidence="2">S1-112</strain>
    </source>
</reference>
<organism evidence="2 3">
    <name type="scientific">Streptomonospora mangrovi</name>
    <dbReference type="NCBI Taxonomy" id="2883123"/>
    <lineage>
        <taxon>Bacteria</taxon>
        <taxon>Bacillati</taxon>
        <taxon>Actinomycetota</taxon>
        <taxon>Actinomycetes</taxon>
        <taxon>Streptosporangiales</taxon>
        <taxon>Nocardiopsidaceae</taxon>
        <taxon>Streptomonospora</taxon>
    </lineage>
</organism>
<dbReference type="EMBL" id="JAJAQC010000024">
    <property type="protein sequence ID" value="MDA0565557.1"/>
    <property type="molecule type" value="Genomic_DNA"/>
</dbReference>
<feature type="domain" description="Polymerase nucleotidyl transferase" evidence="1">
    <location>
        <begin position="15"/>
        <end position="54"/>
    </location>
</feature>
<evidence type="ECO:0000313" key="3">
    <source>
        <dbReference type="Proteomes" id="UP001140076"/>
    </source>
</evidence>
<dbReference type="AlphaFoldDB" id="A0A9X3SF27"/>
<dbReference type="Proteomes" id="UP001140076">
    <property type="component" value="Unassembled WGS sequence"/>
</dbReference>
<dbReference type="InterPro" id="IPR002934">
    <property type="entry name" value="Polymerase_NTP_transf_dom"/>
</dbReference>
<dbReference type="CDD" id="cd05403">
    <property type="entry name" value="NT_KNTase_like"/>
    <property type="match status" value="1"/>
</dbReference>
<dbReference type="Pfam" id="PF01909">
    <property type="entry name" value="NTP_transf_2"/>
    <property type="match status" value="1"/>
</dbReference>
<keyword evidence="3" id="KW-1185">Reference proteome</keyword>
<evidence type="ECO:0000259" key="1">
    <source>
        <dbReference type="Pfam" id="PF01909"/>
    </source>
</evidence>
<name>A0A9X3SF27_9ACTN</name>
<dbReference type="SUPFAM" id="SSF81301">
    <property type="entry name" value="Nucleotidyltransferase"/>
    <property type="match status" value="1"/>
</dbReference>
<protein>
    <submittedName>
        <fullName evidence="2">Nucleotidyltransferase domain-containing protein</fullName>
    </submittedName>
</protein>
<dbReference type="GO" id="GO:0016779">
    <property type="term" value="F:nucleotidyltransferase activity"/>
    <property type="evidence" value="ECO:0007669"/>
    <property type="project" value="InterPro"/>
</dbReference>